<dbReference type="Gene3D" id="3.10.100.10">
    <property type="entry name" value="Mannose-Binding Protein A, subunit A"/>
    <property type="match status" value="1"/>
</dbReference>
<dbReference type="SUPFAM" id="SSF56436">
    <property type="entry name" value="C-type lectin-like"/>
    <property type="match status" value="1"/>
</dbReference>
<keyword evidence="1 3" id="KW-1133">Transmembrane helix</keyword>
<dbReference type="GO" id="GO:0038023">
    <property type="term" value="F:signaling receptor activity"/>
    <property type="evidence" value="ECO:0007669"/>
    <property type="project" value="TreeGrafter"/>
</dbReference>
<accession>A0A1V0S7R3</accession>
<dbReference type="PROSITE" id="PS50041">
    <property type="entry name" value="C_TYPE_LECTIN_2"/>
    <property type="match status" value="1"/>
</dbReference>
<dbReference type="PANTHER" id="PTHR46784:SF1">
    <property type="entry name" value="KILLER CELL LECTIN-LIKE RECEPTOR SUBFAMILY B MEMBER 1"/>
    <property type="match status" value="1"/>
</dbReference>
<evidence type="ECO:0000259" key="4">
    <source>
        <dbReference type="PROSITE" id="PS50041"/>
    </source>
</evidence>
<dbReference type="Pfam" id="PF00059">
    <property type="entry name" value="Lectin_C"/>
    <property type="match status" value="1"/>
</dbReference>
<dbReference type="InterPro" id="IPR051527">
    <property type="entry name" value="KLR_subfamily_B"/>
</dbReference>
<dbReference type="GO" id="GO:0005886">
    <property type="term" value="C:plasma membrane"/>
    <property type="evidence" value="ECO:0007669"/>
    <property type="project" value="TreeGrafter"/>
</dbReference>
<gene>
    <name evidence="5" type="primary">SWPV1-042</name>
</gene>
<evidence type="ECO:0000313" key="6">
    <source>
        <dbReference type="Proteomes" id="UP000315116"/>
    </source>
</evidence>
<sequence length="182" mass="21020">MIITSGNLNKKSYNNDCNNCIMNIPIILVISISVSMIVIVPIIILNPRYRCNEFIKYKCPYGWVESDNLCYYISKTKSTWDKGITECNMLGGEFITLSNNDNKFLEKITNVTDNKGYWIGIKRIDGIFKWINGSNINDNILPIKIYKTYNCGYINYLDVCLANCQSKKSYICVKYVNIVTFY</sequence>
<name>A0A1V0S7R3_CNPV</name>
<keyword evidence="2" id="KW-1015">Disulfide bond</keyword>
<dbReference type="EMBL" id="KX857216">
    <property type="protein sequence ID" value="ARF02657.1"/>
    <property type="molecule type" value="Genomic_DNA"/>
</dbReference>
<reference evidence="5 6" key="1">
    <citation type="journal article" date="2017" name="BMC Genomics">
        <title>Genomic characterization of two novel pathogenic avipoxviruses isolated from pacific shearwaters (Ardenna spp.).</title>
        <authorList>
            <person name="Sarker S."/>
            <person name="Das S."/>
            <person name="Lavers J.L."/>
            <person name="Hutton I."/>
            <person name="Helbig K."/>
            <person name="Imbery J."/>
            <person name="Upton C."/>
            <person name="Raidal S.R."/>
        </authorList>
    </citation>
    <scope>NUCLEOTIDE SEQUENCE [LARGE SCALE GENOMIC DNA]</scope>
    <source>
        <strain evidence="5 6">SWPV-1</strain>
    </source>
</reference>
<dbReference type="InterPro" id="IPR016187">
    <property type="entry name" value="CTDL_fold"/>
</dbReference>
<dbReference type="InterPro" id="IPR016186">
    <property type="entry name" value="C-type_lectin-like/link_sf"/>
</dbReference>
<proteinExistence type="predicted"/>
<evidence type="ECO:0000256" key="2">
    <source>
        <dbReference type="ARBA" id="ARBA00023157"/>
    </source>
</evidence>
<dbReference type="SMART" id="SM00034">
    <property type="entry name" value="CLECT"/>
    <property type="match status" value="1"/>
</dbReference>
<dbReference type="Proteomes" id="UP000315116">
    <property type="component" value="Segment"/>
</dbReference>
<evidence type="ECO:0000256" key="3">
    <source>
        <dbReference type="SAM" id="Phobius"/>
    </source>
</evidence>
<keyword evidence="3" id="KW-0472">Membrane</keyword>
<evidence type="ECO:0000256" key="1">
    <source>
        <dbReference type="ARBA" id="ARBA00022989"/>
    </source>
</evidence>
<keyword evidence="3" id="KW-0812">Transmembrane</keyword>
<dbReference type="InterPro" id="IPR001304">
    <property type="entry name" value="C-type_lectin-like"/>
</dbReference>
<dbReference type="PANTHER" id="PTHR46784">
    <property type="entry name" value="KILLER CELL LECTIN-LIKE RECEPTOR SUBFAMILY B MEMBER 1"/>
    <property type="match status" value="1"/>
</dbReference>
<protein>
    <submittedName>
        <fullName evidence="5">SWPV1-042</fullName>
    </submittedName>
</protein>
<feature type="domain" description="C-type lectin" evidence="4">
    <location>
        <begin position="66"/>
        <end position="173"/>
    </location>
</feature>
<organism evidence="5 6">
    <name type="scientific">Shearwaterpox virus</name>
    <dbReference type="NCBI Taxonomy" id="1974596"/>
    <lineage>
        <taxon>Viruses</taxon>
        <taxon>Varidnaviria</taxon>
        <taxon>Bamfordvirae</taxon>
        <taxon>Nucleocytoviricota</taxon>
        <taxon>Pokkesviricetes</taxon>
        <taxon>Chitovirales</taxon>
        <taxon>Poxviridae</taxon>
        <taxon>Chordopoxvirinae</taxon>
        <taxon>Avipoxvirus</taxon>
        <taxon>Avipoxvirus canarypox</taxon>
        <taxon>Canarypox virus</taxon>
    </lineage>
</organism>
<evidence type="ECO:0000313" key="5">
    <source>
        <dbReference type="EMBL" id="ARF02657.1"/>
    </source>
</evidence>
<feature type="transmembrane region" description="Helical" evidence="3">
    <location>
        <begin position="21"/>
        <end position="44"/>
    </location>
</feature>